<accession>A0A135WLQ3</accession>
<feature type="transmembrane region" description="Helical" evidence="1">
    <location>
        <begin position="28"/>
        <end position="50"/>
    </location>
</feature>
<proteinExistence type="predicted"/>
<keyword evidence="1" id="KW-1133">Transmembrane helix</keyword>
<sequence length="97" mass="11252">MISILIAIGAYFYYQKLAARNGRVGWKYGFLGVALCFAVQFSFMLMYGFARIILDPNHYVQEIDFNTLSLVNILAWILSLIAAWIVYGYLERRWKGN</sequence>
<protein>
    <submittedName>
        <fullName evidence="2">Uncharacterized protein</fullName>
    </submittedName>
</protein>
<dbReference type="AlphaFoldDB" id="A0A135WLQ3"/>
<feature type="transmembrane region" description="Helical" evidence="1">
    <location>
        <begin position="70"/>
        <end position="90"/>
    </location>
</feature>
<organism evidence="2 3">
    <name type="scientific">Chryseobacterium kwangjuense</name>
    <dbReference type="NCBI Taxonomy" id="267125"/>
    <lineage>
        <taxon>Bacteria</taxon>
        <taxon>Pseudomonadati</taxon>
        <taxon>Bacteroidota</taxon>
        <taxon>Flavobacteriia</taxon>
        <taxon>Flavobacteriales</taxon>
        <taxon>Weeksellaceae</taxon>
        <taxon>Chryseobacterium group</taxon>
        <taxon>Chryseobacterium</taxon>
    </lineage>
</organism>
<keyword evidence="1" id="KW-0812">Transmembrane</keyword>
<keyword evidence="1" id="KW-0472">Membrane</keyword>
<dbReference type="OrthoDB" id="1449578at2"/>
<reference evidence="2 3" key="2">
    <citation type="journal article" date="2016" name="Genome Announc.">
        <title>Draft Genome Sequence of a Biocontrol Rhizobacterium, Chryseobacterium kwangjuense Strain KJ1R5, Isolated from Pepper (Capsicum annuum).</title>
        <authorList>
            <person name="Jeong J.J."/>
            <person name="Park H."/>
            <person name="Park B.H."/>
            <person name="Mannaa M."/>
            <person name="Sang M.K."/>
            <person name="Choi I.G."/>
            <person name="Kim K.D."/>
        </authorList>
    </citation>
    <scope>NUCLEOTIDE SEQUENCE [LARGE SCALE GENOMIC DNA]</scope>
    <source>
        <strain evidence="2 3">KJ1R5</strain>
    </source>
</reference>
<dbReference type="EMBL" id="LPUR01000001">
    <property type="protein sequence ID" value="KXH85847.1"/>
    <property type="molecule type" value="Genomic_DNA"/>
</dbReference>
<gene>
    <name evidence="2" type="ORF">AU378_08925</name>
</gene>
<name>A0A135WLQ3_9FLAO</name>
<evidence type="ECO:0000256" key="1">
    <source>
        <dbReference type="SAM" id="Phobius"/>
    </source>
</evidence>
<dbReference type="RefSeq" id="WP_062650093.1">
    <property type="nucleotide sequence ID" value="NZ_LPUR01000001.1"/>
</dbReference>
<reference evidence="3" key="1">
    <citation type="submission" date="2015-12" db="EMBL/GenBank/DDBJ databases">
        <title>Genome sequence of a biocontrol rhizobacterium Chryseobacterium kwangjuense strain KJ1R5 isolated from pepper (Capsicum annuum L.).</title>
        <authorList>
            <person name="Jeong J.-J."/>
            <person name="Park H."/>
            <person name="Mannaa M."/>
            <person name="Sang M.K."/>
            <person name="Choi I.-G."/>
            <person name="Kim K.D."/>
        </authorList>
    </citation>
    <scope>NUCLEOTIDE SEQUENCE [LARGE SCALE GENOMIC DNA]</scope>
    <source>
        <strain evidence="3">KJ1R5</strain>
    </source>
</reference>
<comment type="caution">
    <text evidence="2">The sequence shown here is derived from an EMBL/GenBank/DDBJ whole genome shotgun (WGS) entry which is preliminary data.</text>
</comment>
<dbReference type="Proteomes" id="UP000070513">
    <property type="component" value="Unassembled WGS sequence"/>
</dbReference>
<evidence type="ECO:0000313" key="3">
    <source>
        <dbReference type="Proteomes" id="UP000070513"/>
    </source>
</evidence>
<evidence type="ECO:0000313" key="2">
    <source>
        <dbReference type="EMBL" id="KXH85847.1"/>
    </source>
</evidence>